<evidence type="ECO:0000313" key="16">
    <source>
        <dbReference type="EMBL" id="RDH44503.1"/>
    </source>
</evidence>
<dbReference type="AlphaFoldDB" id="A0A4P9VMC8"/>
<comment type="caution">
    <text evidence="16">The sequence shown here is derived from an EMBL/GenBank/DDBJ whole genome shotgun (WGS) entry which is preliminary data.</text>
</comment>
<comment type="catalytic activity">
    <reaction evidence="1 11 12">
        <text>[protein]-peptidylproline (omega=180) = [protein]-peptidylproline (omega=0)</text>
        <dbReference type="Rhea" id="RHEA:16237"/>
        <dbReference type="Rhea" id="RHEA-COMP:10747"/>
        <dbReference type="Rhea" id="RHEA-COMP:10748"/>
        <dbReference type="ChEBI" id="CHEBI:83833"/>
        <dbReference type="ChEBI" id="CHEBI:83834"/>
        <dbReference type="EC" id="5.2.1.8"/>
    </reaction>
</comment>
<evidence type="ECO:0000256" key="12">
    <source>
        <dbReference type="PROSITE-ProRule" id="PRU00277"/>
    </source>
</evidence>
<evidence type="ECO:0000256" key="9">
    <source>
        <dbReference type="ARBA" id="ARBA00023306"/>
    </source>
</evidence>
<evidence type="ECO:0000256" key="5">
    <source>
        <dbReference type="ARBA" id="ARBA00022618"/>
    </source>
</evidence>
<dbReference type="GO" id="GO:0051083">
    <property type="term" value="P:'de novo' cotranslational protein folding"/>
    <property type="evidence" value="ECO:0007669"/>
    <property type="project" value="TreeGrafter"/>
</dbReference>
<dbReference type="InterPro" id="IPR005215">
    <property type="entry name" value="Trig_fac"/>
</dbReference>
<sequence length="450" mass="50259">MQVSLEATSGLERRLTITVPAEQVEAKVTERLKDTAKKVRLDGFRPGKVPLSVVKRRFGKSTRQEVVGDVMQSSFIEAIQKESLRPAGMPTVEPVKMEPGEDFEFIATFEVYPELALKGYEGITIEKPSADVTDADVEQMLETLRNQNREWQTVEREAKDGDQLIIDFVGRKDGEEFEGGKGEDFKLELGSGQMIEGFESSLVGSKAGEEKVINVTFPEDYQAESLAGQPAEFTIQVKEVAEAVLPELNDEFFAKFGVADGGLDAFKAEVRKNMERELQHAIKNKVKNQVMDGLLAENEVDVPKALLDDEINRMRQQAAQQIFGGENQVDPAKLPAELFQDRALKRVKLGLVVAEVVKQHDITVDDERVKALVEDIASAYEHPEQVVSWYYSNERQMSEVRSIVLEDQVVDTVLDTAQVTVKECSYEEAIKPAQESEAEKEQQAETDVAS</sequence>
<comment type="domain">
    <text evidence="11">Consists of 3 domains; the N-terminus binds the ribosome, the middle domain has PPIase activity, while the C-terminus has intrinsic chaperone activity on its own.</text>
</comment>
<dbReference type="NCBIfam" id="TIGR00115">
    <property type="entry name" value="tig"/>
    <property type="match status" value="1"/>
</dbReference>
<organism evidence="16 17">
    <name type="scientific">Zooshikella ganghwensis</name>
    <dbReference type="NCBI Taxonomy" id="202772"/>
    <lineage>
        <taxon>Bacteria</taxon>
        <taxon>Pseudomonadati</taxon>
        <taxon>Pseudomonadota</taxon>
        <taxon>Gammaproteobacteria</taxon>
        <taxon>Oceanospirillales</taxon>
        <taxon>Zooshikellaceae</taxon>
        <taxon>Zooshikella</taxon>
    </lineage>
</organism>
<dbReference type="Pfam" id="PF00254">
    <property type="entry name" value="FKBP_C"/>
    <property type="match status" value="1"/>
</dbReference>
<dbReference type="RefSeq" id="WP_094787643.1">
    <property type="nucleotide sequence ID" value="NZ_NDXW01000001.1"/>
</dbReference>
<evidence type="ECO:0000313" key="17">
    <source>
        <dbReference type="Proteomes" id="UP000257039"/>
    </source>
</evidence>
<dbReference type="GO" id="GO:0043335">
    <property type="term" value="P:protein unfolding"/>
    <property type="evidence" value="ECO:0007669"/>
    <property type="project" value="TreeGrafter"/>
</dbReference>
<comment type="subcellular location">
    <subcellularLocation>
        <location evidence="11">Cytoplasm</location>
    </subcellularLocation>
    <text evidence="11">About half TF is bound to the ribosome near the polypeptide exit tunnel while the other half is free in the cytoplasm.</text>
</comment>
<keyword evidence="11" id="KW-0963">Cytoplasm</keyword>
<dbReference type="FunFam" id="3.10.50.40:FF:000001">
    <property type="entry name" value="Trigger factor"/>
    <property type="match status" value="1"/>
</dbReference>
<keyword evidence="17" id="KW-1185">Reference proteome</keyword>
<dbReference type="PROSITE" id="PS50059">
    <property type="entry name" value="FKBP_PPIASE"/>
    <property type="match status" value="1"/>
</dbReference>
<dbReference type="InterPro" id="IPR008880">
    <property type="entry name" value="Trigger_fac_C"/>
</dbReference>
<evidence type="ECO:0000256" key="7">
    <source>
        <dbReference type="ARBA" id="ARBA00023186"/>
    </source>
</evidence>
<name>A0A4P9VMC8_9GAMM</name>
<dbReference type="GO" id="GO:0044183">
    <property type="term" value="F:protein folding chaperone"/>
    <property type="evidence" value="ECO:0007669"/>
    <property type="project" value="TreeGrafter"/>
</dbReference>
<dbReference type="GO" id="GO:0043022">
    <property type="term" value="F:ribosome binding"/>
    <property type="evidence" value="ECO:0007669"/>
    <property type="project" value="TreeGrafter"/>
</dbReference>
<evidence type="ECO:0000256" key="13">
    <source>
        <dbReference type="RuleBase" id="RU003914"/>
    </source>
</evidence>
<evidence type="ECO:0000256" key="10">
    <source>
        <dbReference type="ARBA" id="ARBA00029986"/>
    </source>
</evidence>
<dbReference type="Pfam" id="PF05697">
    <property type="entry name" value="Trigger_N"/>
    <property type="match status" value="1"/>
</dbReference>
<feature type="region of interest" description="Disordered" evidence="14">
    <location>
        <begin position="430"/>
        <end position="450"/>
    </location>
</feature>
<evidence type="ECO:0000256" key="11">
    <source>
        <dbReference type="HAMAP-Rule" id="MF_00303"/>
    </source>
</evidence>
<dbReference type="Gene3D" id="1.10.3120.10">
    <property type="entry name" value="Trigger factor, C-terminal domain"/>
    <property type="match status" value="1"/>
</dbReference>
<dbReference type="InterPro" id="IPR036611">
    <property type="entry name" value="Trigger_fac_ribosome-bd_sf"/>
</dbReference>
<keyword evidence="8 11" id="KW-0413">Isomerase</keyword>
<evidence type="ECO:0000259" key="15">
    <source>
        <dbReference type="PROSITE" id="PS50059"/>
    </source>
</evidence>
<dbReference type="SUPFAM" id="SSF102735">
    <property type="entry name" value="Trigger factor ribosome-binding domain"/>
    <property type="match status" value="1"/>
</dbReference>
<dbReference type="PANTHER" id="PTHR30560">
    <property type="entry name" value="TRIGGER FACTOR CHAPERONE AND PEPTIDYL-PROLYL CIS/TRANS ISOMERASE"/>
    <property type="match status" value="1"/>
</dbReference>
<dbReference type="Gene3D" id="3.30.70.1050">
    <property type="entry name" value="Trigger factor ribosome-binding domain"/>
    <property type="match status" value="1"/>
</dbReference>
<dbReference type="Gene3D" id="3.10.50.40">
    <property type="match status" value="1"/>
</dbReference>
<evidence type="ECO:0000256" key="4">
    <source>
        <dbReference type="ARBA" id="ARBA00016902"/>
    </source>
</evidence>
<dbReference type="Pfam" id="PF05698">
    <property type="entry name" value="Trigger_C"/>
    <property type="match status" value="1"/>
</dbReference>
<accession>A0A4P9VMC8</accession>
<dbReference type="InterPro" id="IPR008881">
    <property type="entry name" value="Trigger_fac_ribosome-bd_bac"/>
</dbReference>
<keyword evidence="9 11" id="KW-0131">Cell cycle</keyword>
<evidence type="ECO:0000256" key="8">
    <source>
        <dbReference type="ARBA" id="ARBA00023235"/>
    </source>
</evidence>
<dbReference type="InterPro" id="IPR037041">
    <property type="entry name" value="Trigger_fac_C_sf"/>
</dbReference>
<dbReference type="InterPro" id="IPR001179">
    <property type="entry name" value="PPIase_FKBP_dom"/>
</dbReference>
<evidence type="ECO:0000256" key="1">
    <source>
        <dbReference type="ARBA" id="ARBA00000971"/>
    </source>
</evidence>
<comment type="function">
    <text evidence="11">Involved in protein export. Acts as a chaperone by maintaining the newly synthesized protein in an open conformation. Functions as a peptidyl-prolyl cis-trans isomerase.</text>
</comment>
<dbReference type="InterPro" id="IPR027304">
    <property type="entry name" value="Trigger_fact/SurA_dom_sf"/>
</dbReference>
<dbReference type="HAMAP" id="MF_00303">
    <property type="entry name" value="Trigger_factor_Tig"/>
    <property type="match status" value="1"/>
</dbReference>
<reference evidence="16 17" key="1">
    <citation type="submission" date="2017-04" db="EMBL/GenBank/DDBJ databases">
        <title>Draft genome sequence of Zooshikella ganghwensis VG4 isolated from Red Sea sediments.</title>
        <authorList>
            <person name="Rehman Z."/>
            <person name="Alam I."/>
            <person name="Kamau A."/>
            <person name="Bajic V."/>
            <person name="Leiknes T."/>
        </authorList>
    </citation>
    <scope>NUCLEOTIDE SEQUENCE [LARGE SCALE GENOMIC DNA]</scope>
    <source>
        <strain evidence="16 17">VG4</strain>
    </source>
</reference>
<dbReference type="Proteomes" id="UP000257039">
    <property type="component" value="Unassembled WGS sequence"/>
</dbReference>
<evidence type="ECO:0000256" key="6">
    <source>
        <dbReference type="ARBA" id="ARBA00023110"/>
    </source>
</evidence>
<keyword evidence="5 11" id="KW-0132">Cell division</keyword>
<evidence type="ECO:0000256" key="14">
    <source>
        <dbReference type="SAM" id="MobiDB-lite"/>
    </source>
</evidence>
<dbReference type="GO" id="GO:0015031">
    <property type="term" value="P:protein transport"/>
    <property type="evidence" value="ECO:0007669"/>
    <property type="project" value="UniProtKB-UniRule"/>
</dbReference>
<keyword evidence="7 11" id="KW-0143">Chaperone</keyword>
<dbReference type="GO" id="GO:0003755">
    <property type="term" value="F:peptidyl-prolyl cis-trans isomerase activity"/>
    <property type="evidence" value="ECO:0007669"/>
    <property type="project" value="UniProtKB-UniRule"/>
</dbReference>
<evidence type="ECO:0000256" key="2">
    <source>
        <dbReference type="ARBA" id="ARBA00005464"/>
    </source>
</evidence>
<dbReference type="InterPro" id="IPR046357">
    <property type="entry name" value="PPIase_dom_sf"/>
</dbReference>
<dbReference type="PANTHER" id="PTHR30560:SF3">
    <property type="entry name" value="TRIGGER FACTOR-LIKE PROTEIN TIG, CHLOROPLASTIC"/>
    <property type="match status" value="1"/>
</dbReference>
<feature type="domain" description="PPIase FKBP-type" evidence="15">
    <location>
        <begin position="161"/>
        <end position="249"/>
    </location>
</feature>
<evidence type="ECO:0000256" key="3">
    <source>
        <dbReference type="ARBA" id="ARBA00013194"/>
    </source>
</evidence>
<keyword evidence="6 11" id="KW-0697">Rotamase</keyword>
<dbReference type="GO" id="GO:0051301">
    <property type="term" value="P:cell division"/>
    <property type="evidence" value="ECO:0007669"/>
    <property type="project" value="UniProtKB-KW"/>
</dbReference>
<dbReference type="SUPFAM" id="SSF109998">
    <property type="entry name" value="Triger factor/SurA peptide-binding domain-like"/>
    <property type="match status" value="1"/>
</dbReference>
<dbReference type="SUPFAM" id="SSF54534">
    <property type="entry name" value="FKBP-like"/>
    <property type="match status" value="1"/>
</dbReference>
<gene>
    <name evidence="11" type="primary">tig</name>
    <name evidence="16" type="ORF">B9G39_14235</name>
</gene>
<dbReference type="EMBL" id="NDXW01000001">
    <property type="protein sequence ID" value="RDH44503.1"/>
    <property type="molecule type" value="Genomic_DNA"/>
</dbReference>
<protein>
    <recommendedName>
        <fullName evidence="4 11">Trigger factor</fullName>
        <shortName evidence="11">TF</shortName>
        <ecNumber evidence="3 11">5.2.1.8</ecNumber>
    </recommendedName>
    <alternativeName>
        <fullName evidence="10 11">PPIase</fullName>
    </alternativeName>
</protein>
<proteinExistence type="inferred from homology"/>
<dbReference type="EC" id="5.2.1.8" evidence="3 11"/>
<comment type="similarity">
    <text evidence="2 11 13">Belongs to the FKBP-type PPIase family. Tig subfamily.</text>
</comment>
<dbReference type="GO" id="GO:0005737">
    <property type="term" value="C:cytoplasm"/>
    <property type="evidence" value="ECO:0007669"/>
    <property type="project" value="UniProtKB-SubCell"/>
</dbReference>
<dbReference type="PIRSF" id="PIRSF003095">
    <property type="entry name" value="Trigger_factor"/>
    <property type="match status" value="1"/>
</dbReference>